<evidence type="ECO:0000313" key="1">
    <source>
        <dbReference type="Ensembl" id="ENSORLP00020009743.1"/>
    </source>
</evidence>
<reference evidence="1" key="4">
    <citation type="submission" date="2025-09" db="UniProtKB">
        <authorList>
            <consortium name="Ensembl"/>
        </authorList>
    </citation>
    <scope>IDENTIFICATION</scope>
    <source>
        <strain evidence="1">HNI</strain>
    </source>
</reference>
<dbReference type="Ensembl" id="ENSORLT00020016210.1">
    <property type="protein sequence ID" value="ENSORLP00020009743.1"/>
    <property type="gene ID" value="ENSORLG00020010639.1"/>
</dbReference>
<reference evidence="1 2" key="2">
    <citation type="submission" date="2017-04" db="EMBL/GenBank/DDBJ databases">
        <title>CpG methylation of centromeres and impact of large insertions on vertebrate speciation.</title>
        <authorList>
            <person name="Ichikawa K."/>
            <person name="Yoshimura J."/>
            <person name="Morishita S."/>
        </authorList>
    </citation>
    <scope>NUCLEOTIDE SEQUENCE</scope>
    <source>
        <strain evidence="1 2">HNI</strain>
    </source>
</reference>
<dbReference type="AlphaFoldDB" id="A0A3P9KMU1"/>
<organism evidence="1 2">
    <name type="scientific">Oryzias latipes</name>
    <name type="common">Japanese rice fish</name>
    <name type="synonym">Japanese killifish</name>
    <dbReference type="NCBI Taxonomy" id="8090"/>
    <lineage>
        <taxon>Eukaryota</taxon>
        <taxon>Metazoa</taxon>
        <taxon>Chordata</taxon>
        <taxon>Craniata</taxon>
        <taxon>Vertebrata</taxon>
        <taxon>Euteleostomi</taxon>
        <taxon>Actinopterygii</taxon>
        <taxon>Neopterygii</taxon>
        <taxon>Teleostei</taxon>
        <taxon>Neoteleostei</taxon>
        <taxon>Acanthomorphata</taxon>
        <taxon>Ovalentaria</taxon>
        <taxon>Atherinomorphae</taxon>
        <taxon>Beloniformes</taxon>
        <taxon>Adrianichthyidae</taxon>
        <taxon>Oryziinae</taxon>
        <taxon>Oryzias</taxon>
    </lineage>
</organism>
<reference key="1">
    <citation type="journal article" date="2007" name="Nature">
        <title>The medaka draft genome and insights into vertebrate genome evolution.</title>
        <authorList>
            <person name="Kasahara M."/>
            <person name="Naruse K."/>
            <person name="Sasaki S."/>
            <person name="Nakatani Y."/>
            <person name="Qu W."/>
            <person name="Ahsan B."/>
            <person name="Yamada T."/>
            <person name="Nagayasu Y."/>
            <person name="Doi K."/>
            <person name="Kasai Y."/>
            <person name="Jindo T."/>
            <person name="Kobayashi D."/>
            <person name="Shimada A."/>
            <person name="Toyoda A."/>
            <person name="Kuroki Y."/>
            <person name="Fujiyama A."/>
            <person name="Sasaki T."/>
            <person name="Shimizu A."/>
            <person name="Asakawa S."/>
            <person name="Shimizu N."/>
            <person name="Hashimoto S."/>
            <person name="Yang J."/>
            <person name="Lee Y."/>
            <person name="Matsushima K."/>
            <person name="Sugano S."/>
            <person name="Sakaizumi M."/>
            <person name="Narita T."/>
            <person name="Ohishi K."/>
            <person name="Haga S."/>
            <person name="Ohta F."/>
            <person name="Nomoto H."/>
            <person name="Nogata K."/>
            <person name="Morishita T."/>
            <person name="Endo T."/>
            <person name="Shin-I T."/>
            <person name="Takeda H."/>
            <person name="Morishita S."/>
            <person name="Kohara Y."/>
        </authorList>
    </citation>
    <scope>NUCLEOTIDE SEQUENCE [LARGE SCALE GENOMIC DNA]</scope>
    <source>
        <strain>Hd-rR</strain>
    </source>
</reference>
<reference evidence="1" key="3">
    <citation type="submission" date="2025-08" db="UniProtKB">
        <authorList>
            <consortium name="Ensembl"/>
        </authorList>
    </citation>
    <scope>IDENTIFICATION</scope>
    <source>
        <strain evidence="1">HNI</strain>
    </source>
</reference>
<accession>A0A3P9KMU1</accession>
<sequence>MLEQKSWKSCALQSLSGYFIQTLYFTDQFSTFVSRSGSTLVTDALVRWRHAAGRFLRRRRLRRYTDKC</sequence>
<dbReference type="Proteomes" id="UP000265180">
    <property type="component" value="Chromosome 21"/>
</dbReference>
<protein>
    <submittedName>
        <fullName evidence="1">Uncharacterized protein</fullName>
    </submittedName>
</protein>
<proteinExistence type="predicted"/>
<evidence type="ECO:0000313" key="2">
    <source>
        <dbReference type="Proteomes" id="UP000265180"/>
    </source>
</evidence>
<name>A0A3P9KMU1_ORYLA</name>